<evidence type="ECO:0000256" key="3">
    <source>
        <dbReference type="ARBA" id="ARBA00022448"/>
    </source>
</evidence>
<evidence type="ECO:0000256" key="9">
    <source>
        <dbReference type="SAM" id="Phobius"/>
    </source>
</evidence>
<feature type="region of interest" description="Disordered" evidence="8">
    <location>
        <begin position="557"/>
        <end position="617"/>
    </location>
</feature>
<feature type="compositionally biased region" description="Basic and acidic residues" evidence="8">
    <location>
        <begin position="605"/>
        <end position="617"/>
    </location>
</feature>
<dbReference type="PANTHER" id="PTHR22950">
    <property type="entry name" value="AMINO ACID TRANSPORTER"/>
    <property type="match status" value="1"/>
</dbReference>
<evidence type="ECO:0000313" key="11">
    <source>
        <dbReference type="EMBL" id="EFO62286.1"/>
    </source>
</evidence>
<feature type="transmembrane region" description="Helical" evidence="9">
    <location>
        <begin position="363"/>
        <end position="385"/>
    </location>
</feature>
<gene>
    <name evidence="11" type="ORF">GLP15_750</name>
</gene>
<feature type="transmembrane region" description="Helical" evidence="9">
    <location>
        <begin position="391"/>
        <end position="413"/>
    </location>
</feature>
<feature type="transmembrane region" description="Helical" evidence="9">
    <location>
        <begin position="320"/>
        <end position="342"/>
    </location>
</feature>
<dbReference type="InterPro" id="IPR013057">
    <property type="entry name" value="AA_transpt_TM"/>
</dbReference>
<evidence type="ECO:0000256" key="2">
    <source>
        <dbReference type="ARBA" id="ARBA00008066"/>
    </source>
</evidence>
<evidence type="ECO:0000256" key="1">
    <source>
        <dbReference type="ARBA" id="ARBA00004141"/>
    </source>
</evidence>
<feature type="transmembrane region" description="Helical" evidence="9">
    <location>
        <begin position="95"/>
        <end position="118"/>
    </location>
</feature>
<evidence type="ECO:0000259" key="10">
    <source>
        <dbReference type="Pfam" id="PF01490"/>
    </source>
</evidence>
<dbReference type="OrthoDB" id="28208at2759"/>
<keyword evidence="5" id="KW-0029">Amino-acid transport</keyword>
<evidence type="ECO:0000256" key="4">
    <source>
        <dbReference type="ARBA" id="ARBA00022692"/>
    </source>
</evidence>
<evidence type="ECO:0000256" key="7">
    <source>
        <dbReference type="ARBA" id="ARBA00023136"/>
    </source>
</evidence>
<dbReference type="Pfam" id="PF01490">
    <property type="entry name" value="Aa_trans"/>
    <property type="match status" value="2"/>
</dbReference>
<feature type="transmembrane region" description="Helical" evidence="9">
    <location>
        <begin position="51"/>
        <end position="74"/>
    </location>
</feature>
<dbReference type="PANTHER" id="PTHR22950:SF458">
    <property type="entry name" value="SODIUM-COUPLED NEUTRAL AMINO ACID TRANSPORTER 11-RELATED"/>
    <property type="match status" value="1"/>
</dbReference>
<reference evidence="11 12" key="1">
    <citation type="journal article" date="2010" name="BMC Genomics">
        <title>Genome analysis and comparative genomics of a Giardia intestinalis assemblage E isolate.</title>
        <authorList>
            <person name="Jerlstrom-Hultqvist J."/>
            <person name="Franzen O."/>
            <person name="Ankarklev J."/>
            <person name="Xu F."/>
            <person name="Nohynkova E."/>
            <person name="Andersson J.O."/>
            <person name="Svard S.G."/>
            <person name="Andersson B."/>
        </authorList>
    </citation>
    <scope>NUCLEOTIDE SEQUENCE [LARGE SCALE GENOMIC DNA]</scope>
    <source>
        <strain evidence="11 12">P15</strain>
    </source>
</reference>
<feature type="transmembrane region" description="Helical" evidence="9">
    <location>
        <begin position="21"/>
        <end position="45"/>
    </location>
</feature>
<evidence type="ECO:0000256" key="8">
    <source>
        <dbReference type="SAM" id="MobiDB-lite"/>
    </source>
</evidence>
<dbReference type="STRING" id="658858.E1F5H1"/>
<dbReference type="Proteomes" id="UP000008974">
    <property type="component" value="Unassembled WGS sequence"/>
</dbReference>
<feature type="compositionally biased region" description="Basic and acidic residues" evidence="8">
    <location>
        <begin position="1"/>
        <end position="18"/>
    </location>
</feature>
<dbReference type="VEuPathDB" id="GiardiaDB:GLP15_750"/>
<dbReference type="OMA" id="PDIMPAV"/>
<evidence type="ECO:0000256" key="5">
    <source>
        <dbReference type="ARBA" id="ARBA00022970"/>
    </source>
</evidence>
<evidence type="ECO:0000256" key="6">
    <source>
        <dbReference type="ARBA" id="ARBA00022989"/>
    </source>
</evidence>
<comment type="similarity">
    <text evidence="2">Belongs to the amino acid/polyamine transporter 2 family.</text>
</comment>
<feature type="domain" description="Amino acid transporter transmembrane" evidence="10">
    <location>
        <begin position="19"/>
        <end position="184"/>
    </location>
</feature>
<feature type="region of interest" description="Disordered" evidence="8">
    <location>
        <begin position="1"/>
        <end position="21"/>
    </location>
</feature>
<dbReference type="AlphaFoldDB" id="E1F5H1"/>
<comment type="subcellular location">
    <subcellularLocation>
        <location evidence="1">Membrane</location>
        <topology evidence="1">Multi-pass membrane protein</topology>
    </subcellularLocation>
</comment>
<keyword evidence="6 9" id="KW-1133">Transmembrane helix</keyword>
<protein>
    <submittedName>
        <fullName evidence="11">Amino acid transporter family</fullName>
    </submittedName>
</protein>
<proteinExistence type="inferred from homology"/>
<feature type="compositionally biased region" description="Basic and acidic residues" evidence="8">
    <location>
        <begin position="586"/>
        <end position="597"/>
    </location>
</feature>
<organism evidence="11 12">
    <name type="scientific">Giardia intestinalis (strain P15)</name>
    <name type="common">Giardia lamblia</name>
    <dbReference type="NCBI Taxonomy" id="658858"/>
    <lineage>
        <taxon>Eukaryota</taxon>
        <taxon>Metamonada</taxon>
        <taxon>Diplomonadida</taxon>
        <taxon>Hexamitidae</taxon>
        <taxon>Giardiinae</taxon>
        <taxon>Giardia</taxon>
    </lineage>
</organism>
<feature type="transmembrane region" description="Helical" evidence="9">
    <location>
        <begin position="234"/>
        <end position="254"/>
    </location>
</feature>
<accession>E1F5H1</accession>
<feature type="transmembrane region" description="Helical" evidence="9">
    <location>
        <begin position="275"/>
        <end position="300"/>
    </location>
</feature>
<feature type="transmembrane region" description="Helical" evidence="9">
    <location>
        <begin position="138"/>
        <end position="157"/>
    </location>
</feature>
<sequence>MSPDERSQAKSDTKRSSEESSSTSTSFTLMSQIVGASLLSIAYIFSRIGFILTFFIIPISLGISLYLILGYIEACYLTRSYSYRALTQKVIGPKFAYALDTMLIVLYFGFLTSYIIIASQSVIGILQSFLPSFDSHRWIPYVMKACVSFLIILPLSLLKSTKVLSAIASVSIFFAMGMAITIPVYYFISLGRNGQVCPRFPSTKPTDGSTVGGFFRPAVPWWPSPSKGLGLGPVPMGFLFFFSYIPMLQGNYTAQLVTPPMLSMLKGPLYLRMRVLKLSIIIAMSLCTVLYCLVGFFGALIFGKTIDSNVLKSFDICNDYWIVVIKILYALVVCVAYPLVLYPLKLSIFSYIKIDQDIEPKRWYGIFVGLTLLFVVFGFGVALVYENIAAIFGLLGSICGGILYFGVPIWVYYKLPILRVESKNDVGQEFREAADENGVIETEAVGTSLMALMLPGDVKDAITRARSISTAAPVDINAVEVTINRSRGVSVMRTGSLIGFMRGRTLSSAATNFETAQGSALSALPPLATVDTGAPLTGGRDRTSSFIVNVSAPKANSRRASMITKSRNNSSLVNSRFRGSTSQTPHDIDSIDGKYDDTPNLPQNDELRDGAGENTRERSYKIQNKAGAEYTESTEEESDSARGLPDIMPAVAEAQQVEIGNICGTISRDTELAKMTKGRKIIAITAIVISAIVCFESMCINVIDFIGKLD</sequence>
<keyword evidence="4 9" id="KW-0812">Transmembrane</keyword>
<comment type="caution">
    <text evidence="11">The sequence shown here is derived from an EMBL/GenBank/DDBJ whole genome shotgun (WGS) entry which is preliminary data.</text>
</comment>
<name>E1F5H1_GIAIA</name>
<feature type="transmembrane region" description="Helical" evidence="9">
    <location>
        <begin position="164"/>
        <end position="188"/>
    </location>
</feature>
<feature type="compositionally biased region" description="Polar residues" evidence="8">
    <location>
        <begin position="563"/>
        <end position="585"/>
    </location>
</feature>
<dbReference type="EMBL" id="ACVC01000187">
    <property type="protein sequence ID" value="EFO62286.1"/>
    <property type="molecule type" value="Genomic_DNA"/>
</dbReference>
<feature type="domain" description="Amino acid transporter transmembrane" evidence="10">
    <location>
        <begin position="242"/>
        <end position="418"/>
    </location>
</feature>
<dbReference type="GO" id="GO:0015179">
    <property type="term" value="F:L-amino acid transmembrane transporter activity"/>
    <property type="evidence" value="ECO:0007669"/>
    <property type="project" value="TreeGrafter"/>
</dbReference>
<evidence type="ECO:0000313" key="12">
    <source>
        <dbReference type="Proteomes" id="UP000008974"/>
    </source>
</evidence>
<feature type="transmembrane region" description="Helical" evidence="9">
    <location>
        <begin position="681"/>
        <end position="703"/>
    </location>
</feature>
<keyword evidence="3" id="KW-0813">Transport</keyword>
<keyword evidence="7 9" id="KW-0472">Membrane</keyword>
<dbReference type="GO" id="GO:0016020">
    <property type="term" value="C:membrane"/>
    <property type="evidence" value="ECO:0007669"/>
    <property type="project" value="UniProtKB-SubCell"/>
</dbReference>